<gene>
    <name evidence="4" type="ORF">Cvel_19358</name>
</gene>
<feature type="region of interest" description="Disordered" evidence="2">
    <location>
        <begin position="1751"/>
        <end position="1770"/>
    </location>
</feature>
<dbReference type="PANTHER" id="PTHR32387">
    <property type="entry name" value="WU:FJ29H11"/>
    <property type="match status" value="1"/>
</dbReference>
<reference evidence="4" key="1">
    <citation type="submission" date="2014-11" db="EMBL/GenBank/DDBJ databases">
        <authorList>
            <person name="Otto D Thomas"/>
            <person name="Naeem Raeece"/>
        </authorList>
    </citation>
    <scope>NUCLEOTIDE SEQUENCE</scope>
</reference>
<dbReference type="PANTHER" id="PTHR32387:SF0">
    <property type="entry name" value="PROTEIN NO VEIN"/>
    <property type="match status" value="1"/>
</dbReference>
<dbReference type="PROSITE" id="PS50966">
    <property type="entry name" value="ZF_SWIM"/>
    <property type="match status" value="1"/>
</dbReference>
<dbReference type="Gene3D" id="3.30.565.10">
    <property type="entry name" value="Histidine kinase-like ATPase, C-terminal domain"/>
    <property type="match status" value="1"/>
</dbReference>
<dbReference type="VEuPathDB" id="CryptoDB:Cvel_19358"/>
<feature type="compositionally biased region" description="Basic and acidic residues" evidence="2">
    <location>
        <begin position="3241"/>
        <end position="3263"/>
    </location>
</feature>
<name>A0A0G4FY71_9ALVE</name>
<feature type="compositionally biased region" description="Basic and acidic residues" evidence="2">
    <location>
        <begin position="483"/>
        <end position="492"/>
    </location>
</feature>
<dbReference type="NCBIfam" id="NF047352">
    <property type="entry name" value="P_loop_sacsin"/>
    <property type="match status" value="1"/>
</dbReference>
<dbReference type="Pfam" id="PF13020">
    <property type="entry name" value="NOV_C"/>
    <property type="match status" value="1"/>
</dbReference>
<organism evidence="4">
    <name type="scientific">Chromera velia CCMP2878</name>
    <dbReference type="NCBI Taxonomy" id="1169474"/>
    <lineage>
        <taxon>Eukaryota</taxon>
        <taxon>Sar</taxon>
        <taxon>Alveolata</taxon>
        <taxon>Colpodellida</taxon>
        <taxon>Chromeraceae</taxon>
        <taxon>Chromera</taxon>
    </lineage>
</organism>
<protein>
    <recommendedName>
        <fullName evidence="3">SWIM-type domain-containing protein</fullName>
    </recommendedName>
</protein>
<dbReference type="InterPro" id="IPR036890">
    <property type="entry name" value="HATPase_C_sf"/>
</dbReference>
<dbReference type="EMBL" id="CDMZ01000732">
    <property type="protein sequence ID" value="CEM20381.1"/>
    <property type="molecule type" value="Genomic_DNA"/>
</dbReference>
<sequence>MGDNFWDNRGAWDPTWGSGQGSGVRGPQHPGWVRADPGGPPLLAPSGAPGATGRDGWGLHGNAPGWNPGGPHMGRQVPPPPPSLMSNPNAVIREDPSSRLHAPHARHGGSDRRDYTLESSYPQIRFPGGGNLGGRNTGQSHWQAAASVIPPSPQVPPPPQISSLNSHRHQLTQRLKPLSLASPHAAGWGDYELGQLIPMLGIQAGQARKAVDIARLGDGILQGETTTDPAVFSVWSKSANCRHVDMDVSECSCPNPHFFCSHLLAVVSALPVYRMKFALLTLAKIAIVRDKRRSSLEIAHHVLDLITHWFPSPRQREELAPAAVWAFVGLLWRFFQKSGDVPVAIKKDEPEGDDDECKTKTEHGSMVAERHDILRASLEVFREMQEAQRTGGDGEGEGDNCASSFENFQKCISRLDRFRKDVCTRLGKGQVLTSELSESIASVLFSAMRSRKDEKDETLTQLREYIFGRERPLSAANETSVQEGKEKGDSKNGEGAPPTSQTVSGTTERMAKQKQSAEILKQKIVAEVAQAASEGLGGLSLLQKVERSLVAELGDEDGSREEGKSFSFNDLTLDGRSFIEFLQAEEKEGGAGVRVREVVESAAFGSFRDPGEEPPLSMESEGSLPLSSVFGRRLKRLAAAVAVECSAVPAELERFGGERGEGPLVLGQEVSGSLERFCTRLPVAVRRYFALDCEADGERESALRSVGISSPQAAARLAAEALGGVNEPRDFLHGLGPVPLSAVLVEGGSERREEKGRCSRAEALAALKRLPPLEDVQEGTAWSHRFQESLGPLRNFLDRYSQEIGRQAVETVVGRFALLLPLDQVSVETFGMALRKRNARKVVSILLDFLLAGKGESLRTLLSEEAREAMQEWEAKDAREFLCGFVDVTPDLALVSHKLVVDWLWRPLKDQMPSSFARACIEAGRRAGACEGTDRDPESAALLPARLGSVLAVLAFSLNVPEWRDLTAQKPPLPGKSPPSVVEGGDGPVGAVEFPSAAPTATAMGIRTGVSEDVGVPDFPRPDSSSALAIVESIRREEFGVGVVGEGEGEASKVFRSQRDRLTRALKRLSEDLYSGEIHLVMELIQNADDNRYAPGVTPTMAFLVTPRGLAAFVNETGFSEADFRAICDIGKSTKTKQTGGGGAAIGKFGIGFKSVFSLSDSPHLFSAGFSIKFEAHDPSGIGYILPHWVNEPPKVLIHPGERPRNAHARPVWVDTAPPGPGGTRWTTILWLPAKEDLLNGPGKRWDTVLSAKMSSLSASWLLFLRKVSVIWLHTEVGTLTVGGFSRDVHTEVTQSERERGKVLRIQKRARKAEALPPRLCSLGVSVIDLKTSVFSEDSQELHNLSCTETWMVVPSKAQVPSAFRGGQAGQAPALFTVLQVALPLGEAGEALVSSSSRDFPVFAYLPLRSFGFRFILQGDFRVPASRESVIEGDSRNEFLRESIPSAFVAAVQACKSLLFPGDLLKETPERKDGTSRETESLPALSRAALSFLHFVPRPGELSEFFAPCSSSIIRELRGDACILDDGGEWRLPAEVRRLREGTSAFVESLLQDVCEGREERPKMVHPVFAQSSPSEVLEALGVPIVGLWDLMDLLHRCTGESCGSEHRCSPGWVGRLLALLDLLAREGDWGGRGEGRAETFRFFRVLSRVSFLPLRNGSTVAPCRNNGEAAGNERIYFEVEQEEERESERESEGVGGDEGEEDLLWHHEHPRKSDLPASDCVSSVSVSALHDEVLSLSAFRESAERVVEREARWRGDKGGDRESEAEHEREEQVLRVAKDLQTSAIRTLEHLKLRRLTKEALVHSVLLNLTQRPEMVFIQTDDHRNRSALMGKQDAQVLAFLARPAERDALMRVMQKSEAGVRGWDRRVSFLLQTGEAVLDPWGGAFCWPKECGGPADLQRLWEAPAVSAFSSVSLPRLSDRLLEQLADPRDWFSFLKGQFGKGSAFFPHMKMRIRARWVERLAALESAPEVQLEKGSALVDLVQDPSGDRVLLVTVYQKDLEAVLAHPSALAACCALDGEAFVGFSSPCTDVPRCLTPPPLSRLSQRVGWGRAALINGGEACLSSGEEVRWEDPTSFHLAVWLKNLEELLESSAGPDTTTGEGEGGVQERLREAGILMFENLTNPKVWSEVEDLLSRENAAERTQTPVCRKQGTSMAVLLRERRWMPGSVFASRDVPVSRSPSWLEGLPSDEAILPSLYAPASLLLPSAQVRTVFGSLVPLMPSSITRSAAGSRSGMPNAQAFASLTSALRVKETVSVDVALQVLAELAELDHRKGEMRVKKSSQLSDTVCASLRGLSDEKAGLVLTPIYEFLASEAVSEDPQIIERIRSEFSHLPLLFCPPQPVLESPLEPTVVTDPSTRFRKLHGSATADDGQGSLNISLFWEVSPACSSAFLLRPLCEVFGHATNESKNRLRSLFVDKLGVLPKPSEREAREALERVVSGGTVYASAWVYRRPRNQWQESPGETPSQLAAGSRNPVMSLLISNGVLSLQEVWKLSAVSKSLLCLREKEAPVGSLRWSSAYSHSSERGGEEGRKVRMYANAVLARDDVKVLQQLLSLQGVSEIFPLDSKSFLEKYGGSVKCAAELLKGKRDATCLLSRVETVRAAAAVSLLCLLARHLCRDPSSSQIPNEAPTYSFGVSQGVVKDTEKEAGEKRESKCWEGLQTLLGSLPVVPSLKGAPRRREGDLLPPHRLQWLRLKDLPVKAMALLRNGCKRRWGQSGVTPEDLLEQLQQSGLSWSDASFFLFSVPKVWPVPVQSDSSSAATLTVEDEREWERMLKGAGVTNISELAQRGVDDTRVVRVEEEEEKGLDTAEGTALARCGWRLRTCMALSLGVLPYLAEVAQRFLIAREPGWYLKVALHPNLRSFFLRGLQRIRMVPCAPLSLRQTVRVVFQGDVHTGESLRRCVVTQPGEPSPADGVRGLRLYMEVEGDVELEALKEMESRAERAQTVFRALSWQGEGEGEGRGPGEPESVSRALALSLCGFHFLQDFRFELESGEQTGVTQWVTPHVLDSLTECLQDVSRLLRTDGGVQAVEAFLKGVKKVPALPVIDSCGGCPRLDFGGDFVLPGFSDLSAEEAQTVAEFRWGDAVTEWVWRGIESRATGPWQRKEAFDEMSQAEGDSDADLLAELSGLRKAEGGEVGGSAWRDAQARTFEEFDQMCKAFKHVTVDASSSSNDPPEDEGKGKEGFMNFSSKLMETGSFEGEREGDGEYRHTLSVAPEIPHEPWWAFEGATQVAVERDDPVGKEERASKDLRGRAEKGGAAGTVEEEEETDIIQQQLRRDMEMEAPLVQEDVEVADDARERLVASFDSARHLLEKKSSLDMESLQDRWRTGRAGELFVFQFLKGECERGEWRERGVRPVWMNEEGESGEPYDIKLVQKRSAGSDEGGAGEGHNERVIAFIEVKASKVKKDGAHPLFSVSFNEWMFAQRAGDSLFIYRVHGMQVEEGGALLEVPEISRLQNPYGAWKRQKKPIYMVL</sequence>
<feature type="region of interest" description="Disordered" evidence="2">
    <location>
        <begin position="473"/>
        <end position="514"/>
    </location>
</feature>
<dbReference type="SUPFAM" id="SSF55874">
    <property type="entry name" value="ATPase domain of HSP90 chaperone/DNA topoisomerase II/histidine kinase"/>
    <property type="match status" value="1"/>
</dbReference>
<feature type="region of interest" description="Disordered" evidence="2">
    <location>
        <begin position="1678"/>
        <end position="1701"/>
    </location>
</feature>
<proteinExistence type="predicted"/>
<feature type="region of interest" description="Disordered" evidence="2">
    <location>
        <begin position="1"/>
        <end position="91"/>
    </location>
</feature>
<dbReference type="GO" id="GO:0008270">
    <property type="term" value="F:zinc ion binding"/>
    <property type="evidence" value="ECO:0007669"/>
    <property type="project" value="UniProtKB-KW"/>
</dbReference>
<keyword evidence="1" id="KW-0479">Metal-binding</keyword>
<feature type="compositionally biased region" description="Polar residues" evidence="2">
    <location>
        <begin position="498"/>
        <end position="507"/>
    </location>
</feature>
<dbReference type="InterPro" id="IPR052957">
    <property type="entry name" value="Auxin_embryo_med"/>
</dbReference>
<feature type="domain" description="SWIM-type" evidence="3">
    <location>
        <begin position="242"/>
        <end position="271"/>
    </location>
</feature>
<feature type="region of interest" description="Disordered" evidence="2">
    <location>
        <begin position="3241"/>
        <end position="3275"/>
    </location>
</feature>
<dbReference type="Pfam" id="PF25794">
    <property type="entry name" value="SACS"/>
    <property type="match status" value="1"/>
</dbReference>
<keyword evidence="1" id="KW-0863">Zinc-finger</keyword>
<dbReference type="InterPro" id="IPR058210">
    <property type="entry name" value="SACS/Nov_dom"/>
</dbReference>
<evidence type="ECO:0000256" key="2">
    <source>
        <dbReference type="SAM" id="MobiDB-lite"/>
    </source>
</evidence>
<evidence type="ECO:0000256" key="1">
    <source>
        <dbReference type="PROSITE-ProRule" id="PRU00325"/>
    </source>
</evidence>
<dbReference type="InterPro" id="IPR024975">
    <property type="entry name" value="NOV_C"/>
</dbReference>
<evidence type="ECO:0000259" key="3">
    <source>
        <dbReference type="PROSITE" id="PS50966"/>
    </source>
</evidence>
<keyword evidence="1" id="KW-0862">Zinc</keyword>
<dbReference type="InterPro" id="IPR007527">
    <property type="entry name" value="Znf_SWIM"/>
</dbReference>
<evidence type="ECO:0000313" key="4">
    <source>
        <dbReference type="EMBL" id="CEM20381.1"/>
    </source>
</evidence>
<accession>A0A0G4FY71</accession>